<gene>
    <name evidence="9" type="ORF">chiPu_0002520</name>
</gene>
<dbReference type="OrthoDB" id="10041611at2759"/>
<sequence>MFLPSVQCDPGTAYTRTPLPFATSIEMEGNVYGAAKAGGAFDLENFLKQPQTITRVVSWVFSIIVFGCITSEGYINSHETSQLKCIFNQNVDACHYGVGIGVIAFLICIVFFGLDVYFPQISNADQRKHIVMADLGISGCWTFLWFIGFCFLTNQWVSTTITPDVGADSARAAIAFTFFSIFSWGLLSCFAYKRYRMGAEDFNEKYVDPSNDYPPYPNVTDNYQQPPFGNTARSESEDYKPPTY</sequence>
<evidence type="ECO:0000256" key="5">
    <source>
        <dbReference type="ARBA" id="ARBA00023136"/>
    </source>
</evidence>
<feature type="region of interest" description="Disordered" evidence="7">
    <location>
        <begin position="208"/>
        <end position="244"/>
    </location>
</feature>
<evidence type="ECO:0000256" key="7">
    <source>
        <dbReference type="SAM" id="MobiDB-lite"/>
    </source>
</evidence>
<feature type="transmembrane region" description="Helical" evidence="6">
    <location>
        <begin position="130"/>
        <end position="152"/>
    </location>
</feature>
<keyword evidence="10" id="KW-1185">Reference proteome</keyword>
<proteinExistence type="inferred from homology"/>
<comment type="caution">
    <text evidence="9">The sequence shown here is derived from an EMBL/GenBank/DDBJ whole genome shotgun (WGS) entry which is preliminary data.</text>
</comment>
<reference evidence="9 10" key="1">
    <citation type="journal article" date="2018" name="Nat. Ecol. Evol.">
        <title>Shark genomes provide insights into elasmobranch evolution and the origin of vertebrates.</title>
        <authorList>
            <person name="Hara Y"/>
            <person name="Yamaguchi K"/>
            <person name="Onimaru K"/>
            <person name="Kadota M"/>
            <person name="Koyanagi M"/>
            <person name="Keeley SD"/>
            <person name="Tatsumi K"/>
            <person name="Tanaka K"/>
            <person name="Motone F"/>
            <person name="Kageyama Y"/>
            <person name="Nozu R"/>
            <person name="Adachi N"/>
            <person name="Nishimura O"/>
            <person name="Nakagawa R"/>
            <person name="Tanegashima C"/>
            <person name="Kiyatake I"/>
            <person name="Matsumoto R"/>
            <person name="Murakumo K"/>
            <person name="Nishida K"/>
            <person name="Terakita A"/>
            <person name="Kuratani S"/>
            <person name="Sato K"/>
            <person name="Hyodo S Kuraku.S."/>
        </authorList>
    </citation>
    <scope>NUCLEOTIDE SEQUENCE [LARGE SCALE GENOMIC DNA]</scope>
</reference>
<dbReference type="AlphaFoldDB" id="A0A401S196"/>
<keyword evidence="4 6" id="KW-1133">Transmembrane helix</keyword>
<dbReference type="STRING" id="137246.A0A401S196"/>
<evidence type="ECO:0000256" key="3">
    <source>
        <dbReference type="ARBA" id="ARBA00022692"/>
    </source>
</evidence>
<comment type="subcellular location">
    <subcellularLocation>
        <location evidence="1 6">Membrane</location>
        <topology evidence="1 6">Multi-pass membrane protein</topology>
    </subcellularLocation>
</comment>
<accession>A0A401S196</accession>
<feature type="transmembrane region" description="Helical" evidence="6">
    <location>
        <begin position="95"/>
        <end position="118"/>
    </location>
</feature>
<dbReference type="PROSITE" id="PS51225">
    <property type="entry name" value="MARVEL"/>
    <property type="match status" value="1"/>
</dbReference>
<dbReference type="PANTHER" id="PTHR10838:SF19">
    <property type="entry name" value="SYNAPTOGYRIN-2 LIKE PROTEIN-RELATED"/>
    <property type="match status" value="1"/>
</dbReference>
<name>A0A401S196_CHIPU</name>
<evidence type="ECO:0000256" key="6">
    <source>
        <dbReference type="PIRNR" id="PIRNR011282"/>
    </source>
</evidence>
<dbReference type="OMA" id="YVPFMSN"/>
<dbReference type="PANTHER" id="PTHR10838">
    <property type="entry name" value="SYNAPTOGYRIN"/>
    <property type="match status" value="1"/>
</dbReference>
<dbReference type="PIRSF" id="PIRSF011282">
    <property type="entry name" value="Synaptogyrin"/>
    <property type="match status" value="1"/>
</dbReference>
<dbReference type="GO" id="GO:0031594">
    <property type="term" value="C:neuromuscular junction"/>
    <property type="evidence" value="ECO:0007669"/>
    <property type="project" value="TreeGrafter"/>
</dbReference>
<evidence type="ECO:0000256" key="1">
    <source>
        <dbReference type="ARBA" id="ARBA00004141"/>
    </source>
</evidence>
<dbReference type="InterPro" id="IPR008253">
    <property type="entry name" value="Marvel"/>
</dbReference>
<dbReference type="Pfam" id="PF01284">
    <property type="entry name" value="MARVEL"/>
    <property type="match status" value="1"/>
</dbReference>
<evidence type="ECO:0000259" key="8">
    <source>
        <dbReference type="PROSITE" id="PS51225"/>
    </source>
</evidence>
<keyword evidence="5 6" id="KW-0472">Membrane</keyword>
<feature type="transmembrane region" description="Helical" evidence="6">
    <location>
        <begin position="56"/>
        <end position="75"/>
    </location>
</feature>
<organism evidence="9 10">
    <name type="scientific">Chiloscyllium punctatum</name>
    <name type="common">Brownbanded bambooshark</name>
    <name type="synonym">Hemiscyllium punctatum</name>
    <dbReference type="NCBI Taxonomy" id="137246"/>
    <lineage>
        <taxon>Eukaryota</taxon>
        <taxon>Metazoa</taxon>
        <taxon>Chordata</taxon>
        <taxon>Craniata</taxon>
        <taxon>Vertebrata</taxon>
        <taxon>Chondrichthyes</taxon>
        <taxon>Elasmobranchii</taxon>
        <taxon>Galeomorphii</taxon>
        <taxon>Galeoidea</taxon>
        <taxon>Orectolobiformes</taxon>
        <taxon>Hemiscylliidae</taxon>
        <taxon>Chiloscyllium</taxon>
    </lineage>
</organism>
<dbReference type="GO" id="GO:0030672">
    <property type="term" value="C:synaptic vesicle membrane"/>
    <property type="evidence" value="ECO:0007669"/>
    <property type="project" value="TreeGrafter"/>
</dbReference>
<evidence type="ECO:0000313" key="9">
    <source>
        <dbReference type="EMBL" id="GCC24120.1"/>
    </source>
</evidence>
<dbReference type="Proteomes" id="UP000287033">
    <property type="component" value="Unassembled WGS sequence"/>
</dbReference>
<evidence type="ECO:0000256" key="4">
    <source>
        <dbReference type="ARBA" id="ARBA00022989"/>
    </source>
</evidence>
<dbReference type="EMBL" id="BEZZ01000047">
    <property type="protein sequence ID" value="GCC24120.1"/>
    <property type="molecule type" value="Genomic_DNA"/>
</dbReference>
<evidence type="ECO:0000313" key="10">
    <source>
        <dbReference type="Proteomes" id="UP000287033"/>
    </source>
</evidence>
<feature type="compositionally biased region" description="Basic and acidic residues" evidence="7">
    <location>
        <begin position="234"/>
        <end position="244"/>
    </location>
</feature>
<feature type="compositionally biased region" description="Polar residues" evidence="7">
    <location>
        <begin position="219"/>
        <end position="233"/>
    </location>
</feature>
<feature type="domain" description="MARVEL" evidence="8">
    <location>
        <begin position="46"/>
        <end position="196"/>
    </location>
</feature>
<keyword evidence="3 6" id="KW-0812">Transmembrane</keyword>
<protein>
    <recommendedName>
        <fullName evidence="6">Synaptogyrin</fullName>
    </recommendedName>
</protein>
<evidence type="ECO:0000256" key="2">
    <source>
        <dbReference type="ARBA" id="ARBA00010252"/>
    </source>
</evidence>
<feature type="transmembrane region" description="Helical" evidence="6">
    <location>
        <begin position="172"/>
        <end position="192"/>
    </location>
</feature>
<dbReference type="InterPro" id="IPR016579">
    <property type="entry name" value="Synaptogyrin"/>
</dbReference>
<comment type="similarity">
    <text evidence="2 6">Belongs to the synaptogyrin family.</text>
</comment>